<dbReference type="InterPro" id="IPR004843">
    <property type="entry name" value="Calcineurin-like_PHP"/>
</dbReference>
<dbReference type="SUPFAM" id="SSF56300">
    <property type="entry name" value="Metallo-dependent phosphatases"/>
    <property type="match status" value="1"/>
</dbReference>
<reference evidence="6 7" key="1">
    <citation type="submission" date="2016-11" db="EMBL/GenBank/DDBJ databases">
        <title>Study of marine rhodopsin-containing bacteria.</title>
        <authorList>
            <person name="Yoshizawa S."/>
            <person name="Kumagai Y."/>
            <person name="Kogure K."/>
        </authorList>
    </citation>
    <scope>NUCLEOTIDE SEQUENCE [LARGE SCALE GENOMIC DNA]</scope>
    <source>
        <strain evidence="6 7">SG-29</strain>
    </source>
</reference>
<dbReference type="FunCoup" id="A0A259U476">
    <property type="interactions" value="51"/>
</dbReference>
<dbReference type="Pfam" id="PF00149">
    <property type="entry name" value="Metallophos"/>
    <property type="match status" value="1"/>
</dbReference>
<keyword evidence="7" id="KW-1185">Reference proteome</keyword>
<gene>
    <name evidence="6" type="ORF">BSZ36_08815</name>
</gene>
<dbReference type="GO" id="GO:0046872">
    <property type="term" value="F:metal ion binding"/>
    <property type="evidence" value="ECO:0007669"/>
    <property type="project" value="UniProtKB-KW"/>
</dbReference>
<proteinExistence type="inferred from homology"/>
<dbReference type="InterPro" id="IPR050884">
    <property type="entry name" value="CNP_phosphodiesterase-III"/>
</dbReference>
<dbReference type="InParanoid" id="A0A259U476"/>
<dbReference type="PANTHER" id="PTHR42988">
    <property type="entry name" value="PHOSPHOHYDROLASE"/>
    <property type="match status" value="1"/>
</dbReference>
<evidence type="ECO:0000256" key="1">
    <source>
        <dbReference type="ARBA" id="ARBA00022723"/>
    </source>
</evidence>
<dbReference type="OrthoDB" id="9811542at2"/>
<sequence>MAHLSDVHFGKISHPGVVDALVEEVNAEPFDLVVVSGDLTQRATRQQFTDARAMLDRFTAPVLVVPGNHDVRAWWHDPFDRVFRSAKRFKKYITEDVTPQFTTGGLAVFGLNSAHGLTIKGGKIRPHHLEEMAAFFARQAAGDFRVLVLHHHLLRLNELGDHDIARGARNAIAVAEASGVDLVLCGHLHRSHVAHVELAPDLVGTPGHRLVIASAGTATSSRGRGDDRQTNVYNWIDVSPEGFTVQERKYDVQTGGFEEAEVTRFDRT</sequence>
<keyword evidence="1" id="KW-0479">Metal-binding</keyword>
<dbReference type="AlphaFoldDB" id="A0A259U476"/>
<name>A0A259U476_9BACT</name>
<accession>A0A259U476</accession>
<organism evidence="6 7">
    <name type="scientific">Rubricoccus marinus</name>
    <dbReference type="NCBI Taxonomy" id="716817"/>
    <lineage>
        <taxon>Bacteria</taxon>
        <taxon>Pseudomonadati</taxon>
        <taxon>Rhodothermota</taxon>
        <taxon>Rhodothermia</taxon>
        <taxon>Rhodothermales</taxon>
        <taxon>Rubricoccaceae</taxon>
        <taxon>Rubricoccus</taxon>
    </lineage>
</organism>
<dbReference type="PANTHER" id="PTHR42988:SF2">
    <property type="entry name" value="CYCLIC NUCLEOTIDE PHOSPHODIESTERASE CBUA0032-RELATED"/>
    <property type="match status" value="1"/>
</dbReference>
<keyword evidence="3" id="KW-0408">Iron</keyword>
<evidence type="ECO:0000256" key="3">
    <source>
        <dbReference type="ARBA" id="ARBA00023004"/>
    </source>
</evidence>
<comment type="similarity">
    <text evidence="4">Belongs to the cyclic nucleotide phosphodiesterase class-III family.</text>
</comment>
<dbReference type="InterPro" id="IPR029052">
    <property type="entry name" value="Metallo-depent_PP-like"/>
</dbReference>
<evidence type="ECO:0000256" key="2">
    <source>
        <dbReference type="ARBA" id="ARBA00022801"/>
    </source>
</evidence>
<dbReference type="GO" id="GO:0016787">
    <property type="term" value="F:hydrolase activity"/>
    <property type="evidence" value="ECO:0007669"/>
    <property type="project" value="UniProtKB-KW"/>
</dbReference>
<evidence type="ECO:0000259" key="5">
    <source>
        <dbReference type="Pfam" id="PF00149"/>
    </source>
</evidence>
<evidence type="ECO:0000313" key="6">
    <source>
        <dbReference type="EMBL" id="OZC04667.1"/>
    </source>
</evidence>
<dbReference type="Gene3D" id="3.60.21.10">
    <property type="match status" value="1"/>
</dbReference>
<dbReference type="Proteomes" id="UP000216446">
    <property type="component" value="Unassembled WGS sequence"/>
</dbReference>
<keyword evidence="2" id="KW-0378">Hydrolase</keyword>
<evidence type="ECO:0000313" key="7">
    <source>
        <dbReference type="Proteomes" id="UP000216446"/>
    </source>
</evidence>
<protein>
    <recommendedName>
        <fullName evidence="5">Calcineurin-like phosphoesterase domain-containing protein</fullName>
    </recommendedName>
</protein>
<comment type="caution">
    <text evidence="6">The sequence shown here is derived from an EMBL/GenBank/DDBJ whole genome shotgun (WGS) entry which is preliminary data.</text>
</comment>
<evidence type="ECO:0000256" key="4">
    <source>
        <dbReference type="ARBA" id="ARBA00025742"/>
    </source>
</evidence>
<feature type="domain" description="Calcineurin-like phosphoesterase" evidence="5">
    <location>
        <begin position="2"/>
        <end position="190"/>
    </location>
</feature>
<dbReference type="EMBL" id="MQWB01000001">
    <property type="protein sequence ID" value="OZC04667.1"/>
    <property type="molecule type" value="Genomic_DNA"/>
</dbReference>